<dbReference type="VEuPathDB" id="FungiDB:FOXG_21233"/>
<dbReference type="RefSeq" id="XP_018252981.1">
    <property type="nucleotide sequence ID" value="XM_018401541.1"/>
</dbReference>
<dbReference type="AlphaFoldDB" id="A0A0J9VW22"/>
<dbReference type="GeneID" id="28961939"/>
<evidence type="ECO:0000313" key="1">
    <source>
        <dbReference type="EMBL" id="KNB14936.1"/>
    </source>
</evidence>
<reference evidence="1" key="2">
    <citation type="journal article" date="2010" name="Nature">
        <title>Comparative genomics reveals mobile pathogenicity chromosomes in Fusarium.</title>
        <authorList>
            <person name="Ma L.J."/>
            <person name="van der Does H.C."/>
            <person name="Borkovich K.A."/>
            <person name="Coleman J.J."/>
            <person name="Daboussi M.J."/>
            <person name="Di Pietro A."/>
            <person name="Dufresne M."/>
            <person name="Freitag M."/>
            <person name="Grabherr M."/>
            <person name="Henrissat B."/>
            <person name="Houterman P.M."/>
            <person name="Kang S."/>
            <person name="Shim W.B."/>
            <person name="Woloshuk C."/>
            <person name="Xie X."/>
            <person name="Xu J.R."/>
            <person name="Antoniw J."/>
            <person name="Baker S.E."/>
            <person name="Bluhm B.H."/>
            <person name="Breakspear A."/>
            <person name="Brown D.W."/>
            <person name="Butchko R.A."/>
            <person name="Chapman S."/>
            <person name="Coulson R."/>
            <person name="Coutinho P.M."/>
            <person name="Danchin E.G."/>
            <person name="Diener A."/>
            <person name="Gale L.R."/>
            <person name="Gardiner D.M."/>
            <person name="Goff S."/>
            <person name="Hammond-Kosack K.E."/>
            <person name="Hilburn K."/>
            <person name="Hua-Van A."/>
            <person name="Jonkers W."/>
            <person name="Kazan K."/>
            <person name="Kodira C.D."/>
            <person name="Koehrsen M."/>
            <person name="Kumar L."/>
            <person name="Lee Y.H."/>
            <person name="Li L."/>
            <person name="Manners J.M."/>
            <person name="Miranda-Saavedra D."/>
            <person name="Mukherjee M."/>
            <person name="Park G."/>
            <person name="Park J."/>
            <person name="Park S.Y."/>
            <person name="Proctor R.H."/>
            <person name="Regev A."/>
            <person name="Ruiz-Roldan M.C."/>
            <person name="Sain D."/>
            <person name="Sakthikumar S."/>
            <person name="Sykes S."/>
            <person name="Schwartz D.C."/>
            <person name="Turgeon B.G."/>
            <person name="Wapinski I."/>
            <person name="Yoder O."/>
            <person name="Young S."/>
            <person name="Zeng Q."/>
            <person name="Zhou S."/>
            <person name="Galagan J."/>
            <person name="Cuomo C.A."/>
            <person name="Kistler H.C."/>
            <person name="Rep M."/>
        </authorList>
    </citation>
    <scope>NUCLEOTIDE SEQUENCE [LARGE SCALE GENOMIC DNA]</scope>
    <source>
        <strain evidence="1">4287</strain>
    </source>
</reference>
<gene>
    <name evidence="1" type="ORF">FOXG_21233</name>
</gene>
<accession>A0A0J9VW22</accession>
<dbReference type="EMBL" id="DS231715">
    <property type="protein sequence ID" value="KNB14936.1"/>
    <property type="molecule type" value="Genomic_DNA"/>
</dbReference>
<proteinExistence type="predicted"/>
<evidence type="ECO:0000313" key="2">
    <source>
        <dbReference type="Proteomes" id="UP000009097"/>
    </source>
</evidence>
<sequence>MNCATRLLGDASTYTHNQQHDEVQSHKSSVTSSKLCQQGRVISSLVYVQPFPNTIRYSIRISRETTEVGPLDDLAMRNPWLKTISSHLHLKPQEIRSHVTSMRLLTLKAYEVDRATIRSRPVPPYETNTDSSEQCFLCFYDQVIRRHLGAAMLNYSPDFGCAYHPRTHAVC</sequence>
<name>A0A0J9VW22_FUSO4</name>
<reference evidence="1" key="1">
    <citation type="submission" date="2007-04" db="EMBL/GenBank/DDBJ databases">
        <authorList>
            <consortium name="The Broad Institute Genome Sequencing Platform"/>
            <person name="Birren B."/>
            <person name="Lander E."/>
            <person name="Galagan J."/>
            <person name="Nusbaum C."/>
            <person name="Devon K."/>
            <person name="Ma L.-J."/>
            <person name="Jaffe D."/>
            <person name="Butler J."/>
            <person name="Alvarez P."/>
            <person name="Gnerre S."/>
            <person name="Grabherr M."/>
            <person name="Kleber M."/>
            <person name="Mauceli E."/>
            <person name="Brockman W."/>
            <person name="MacCallum I.A."/>
            <person name="Young S."/>
            <person name="LaButti K."/>
            <person name="DeCaprio D."/>
            <person name="Crawford M."/>
            <person name="Koehrsen M."/>
            <person name="Engels R."/>
            <person name="Montgomery P."/>
            <person name="Pearson M."/>
            <person name="Howarth C."/>
            <person name="Larson L."/>
            <person name="White J."/>
            <person name="O'Leary S."/>
            <person name="Kodira C."/>
            <person name="Zeng Q."/>
            <person name="Yandava C."/>
            <person name="Alvarado L."/>
            <person name="Kistler C."/>
            <person name="Shim W.-B."/>
            <person name="Kang S."/>
            <person name="Woloshuk C."/>
        </authorList>
    </citation>
    <scope>NUCLEOTIDE SEQUENCE</scope>
    <source>
        <strain evidence="1">4287</strain>
    </source>
</reference>
<dbReference type="KEGG" id="fox:FOXG_21233"/>
<protein>
    <submittedName>
        <fullName evidence="1">Uncharacterized protein</fullName>
    </submittedName>
</protein>
<dbReference type="Proteomes" id="UP000009097">
    <property type="component" value="Unassembled WGS sequence"/>
</dbReference>
<organism evidence="1 2">
    <name type="scientific">Fusarium oxysporum f. sp. lycopersici (strain 4287 / CBS 123668 / FGSC 9935 / NRRL 34936)</name>
    <name type="common">Fusarium vascular wilt of tomato</name>
    <dbReference type="NCBI Taxonomy" id="426428"/>
    <lineage>
        <taxon>Eukaryota</taxon>
        <taxon>Fungi</taxon>
        <taxon>Dikarya</taxon>
        <taxon>Ascomycota</taxon>
        <taxon>Pezizomycotina</taxon>
        <taxon>Sordariomycetes</taxon>
        <taxon>Hypocreomycetidae</taxon>
        <taxon>Hypocreales</taxon>
        <taxon>Nectriaceae</taxon>
        <taxon>Fusarium</taxon>
        <taxon>Fusarium oxysporum species complex</taxon>
    </lineage>
</organism>